<evidence type="ECO:0000313" key="1">
    <source>
        <dbReference type="EMBL" id="KAI8669658.1"/>
    </source>
</evidence>
<comment type="caution">
    <text evidence="1">The sequence shown here is derived from an EMBL/GenBank/DDBJ whole genome shotgun (WGS) entry which is preliminary data.</text>
</comment>
<reference evidence="1" key="1">
    <citation type="submission" date="2022-06" db="EMBL/GenBank/DDBJ databases">
        <title>Fusarium solani species complex genomes reveal bases of compartmentalisation and animal pathogenesis.</title>
        <authorList>
            <person name="Tsai I.J."/>
        </authorList>
    </citation>
    <scope>NUCLEOTIDE SEQUENCE</scope>
    <source>
        <strain evidence="1">Fu6.1</strain>
    </source>
</reference>
<dbReference type="EMBL" id="CM046507">
    <property type="protein sequence ID" value="KAI8669658.1"/>
    <property type="molecule type" value="Genomic_DNA"/>
</dbReference>
<protein>
    <submittedName>
        <fullName evidence="1">Uncharacterized protein</fullName>
    </submittedName>
</protein>
<proteinExistence type="predicted"/>
<dbReference type="Proteomes" id="UP001065298">
    <property type="component" value="Chromosome 5"/>
</dbReference>
<keyword evidence="2" id="KW-1185">Reference proteome</keyword>
<accession>A0ACC0QZ69</accession>
<organism evidence="1 2">
    <name type="scientific">Fusarium keratoplasticum</name>
    <dbReference type="NCBI Taxonomy" id="1328300"/>
    <lineage>
        <taxon>Eukaryota</taxon>
        <taxon>Fungi</taxon>
        <taxon>Dikarya</taxon>
        <taxon>Ascomycota</taxon>
        <taxon>Pezizomycotina</taxon>
        <taxon>Sordariomycetes</taxon>
        <taxon>Hypocreomycetidae</taxon>
        <taxon>Hypocreales</taxon>
        <taxon>Nectriaceae</taxon>
        <taxon>Fusarium</taxon>
        <taxon>Fusarium solani species complex</taxon>
    </lineage>
</organism>
<gene>
    <name evidence="1" type="ORF">NCS57_00781500</name>
</gene>
<evidence type="ECO:0000313" key="2">
    <source>
        <dbReference type="Proteomes" id="UP001065298"/>
    </source>
</evidence>
<sequence>MHIFSKYCIVLITIAACASLVLFRSAFSMMADRKSITYTFELMDDYKESNQTVTDIVKEDTGAEHWKSTRTMIPTCYPPPMTLQAIDKLKEIKGVVVEDLTEEL</sequence>
<name>A0ACC0QZ69_9HYPO</name>